<dbReference type="InterPro" id="IPR016064">
    <property type="entry name" value="NAD/diacylglycerol_kinase_sf"/>
</dbReference>
<dbReference type="EMBL" id="NOII01000002">
    <property type="protein sequence ID" value="OYD58259.1"/>
    <property type="molecule type" value="Genomic_DNA"/>
</dbReference>
<dbReference type="GO" id="GO:0016301">
    <property type="term" value="F:kinase activity"/>
    <property type="evidence" value="ECO:0007669"/>
    <property type="project" value="UniProtKB-KW"/>
</dbReference>
<keyword evidence="8" id="KW-0443">Lipid metabolism</keyword>
<keyword evidence="4" id="KW-0808">Transferase</keyword>
<keyword evidence="3" id="KW-0444">Lipid biosynthesis</keyword>
<reference evidence="12 13" key="1">
    <citation type="submission" date="2017-07" db="EMBL/GenBank/DDBJ databases">
        <title>Fictibacillus sp. nov. GDSW-R2A3 Genome sequencing and assembly.</title>
        <authorList>
            <person name="Mayilraj S."/>
        </authorList>
    </citation>
    <scope>NUCLEOTIDE SEQUENCE [LARGE SCALE GENOMIC DNA]</scope>
    <source>
        <strain evidence="12 13">GDSW-R2A3</strain>
    </source>
</reference>
<name>A0A235FAQ2_9BACL</name>
<dbReference type="PANTHER" id="PTHR12358:SF54">
    <property type="entry name" value="SPHINGOSINE KINASE RELATED PROTEIN"/>
    <property type="match status" value="1"/>
</dbReference>
<dbReference type="Pfam" id="PF00781">
    <property type="entry name" value="DAGK_cat"/>
    <property type="match status" value="1"/>
</dbReference>
<keyword evidence="6" id="KW-0418">Kinase</keyword>
<evidence type="ECO:0000256" key="8">
    <source>
        <dbReference type="ARBA" id="ARBA00023098"/>
    </source>
</evidence>
<evidence type="ECO:0000259" key="11">
    <source>
        <dbReference type="PROSITE" id="PS50146"/>
    </source>
</evidence>
<dbReference type="InterPro" id="IPR050187">
    <property type="entry name" value="Lipid_Phosphate_FormReg"/>
</dbReference>
<evidence type="ECO:0000256" key="2">
    <source>
        <dbReference type="ARBA" id="ARBA00005983"/>
    </source>
</evidence>
<dbReference type="InterPro" id="IPR017438">
    <property type="entry name" value="ATP-NAD_kinase_N"/>
</dbReference>
<proteinExistence type="inferred from homology"/>
<dbReference type="GO" id="GO:0008654">
    <property type="term" value="P:phospholipid biosynthetic process"/>
    <property type="evidence" value="ECO:0007669"/>
    <property type="project" value="UniProtKB-KW"/>
</dbReference>
<keyword evidence="13" id="KW-1185">Reference proteome</keyword>
<dbReference type="InterPro" id="IPR005218">
    <property type="entry name" value="Diacylglycerol/lipid_kinase"/>
</dbReference>
<dbReference type="Gene3D" id="3.40.50.10330">
    <property type="entry name" value="Probable inorganic polyphosphate/atp-NAD kinase, domain 1"/>
    <property type="match status" value="1"/>
</dbReference>
<evidence type="ECO:0000256" key="6">
    <source>
        <dbReference type="ARBA" id="ARBA00022777"/>
    </source>
</evidence>
<dbReference type="PANTHER" id="PTHR12358">
    <property type="entry name" value="SPHINGOSINE KINASE"/>
    <property type="match status" value="1"/>
</dbReference>
<protein>
    <recommendedName>
        <fullName evidence="11">DAGKc domain-containing protein</fullName>
    </recommendedName>
</protein>
<evidence type="ECO:0000256" key="3">
    <source>
        <dbReference type="ARBA" id="ARBA00022516"/>
    </source>
</evidence>
<evidence type="ECO:0000256" key="10">
    <source>
        <dbReference type="ARBA" id="ARBA00023264"/>
    </source>
</evidence>
<dbReference type="Gene3D" id="2.60.200.40">
    <property type="match status" value="1"/>
</dbReference>
<evidence type="ECO:0000256" key="5">
    <source>
        <dbReference type="ARBA" id="ARBA00022741"/>
    </source>
</evidence>
<dbReference type="Proteomes" id="UP000215059">
    <property type="component" value="Unassembled WGS sequence"/>
</dbReference>
<sequence length="309" mass="34352">MKQKYFFIINKHNRKALTVWKTLKRLLDKENIPYRSHFTEHQGHADEIAKKISYINTDEIKAIVAVGGDGTINEVANGLHERRHIPFTFVSGGSGNDIIRGIYKKRMTVSQHFGRLKGKMRDAAIDLGKLKLIGRGGQPRYFVSAIGVGLDGEVSKRADDSPYKKVFHFLRLGTLSYVLALFSVLPRYTPRDVDLVIDGADYHFSGVWLVAVGNLPFYGGGMKICPEADASDGILDLCIVHDMSWKKLLLLFITVFSGSHVRQKGVTLLKGRSITIHSNTPMMIHADGEHAGTTPVEVTVQPSAARLKL</sequence>
<keyword evidence="5" id="KW-0547">Nucleotide-binding</keyword>
<dbReference type="SUPFAM" id="SSF111331">
    <property type="entry name" value="NAD kinase/diacylglycerol kinase-like"/>
    <property type="match status" value="1"/>
</dbReference>
<dbReference type="InterPro" id="IPR001206">
    <property type="entry name" value="Diacylglycerol_kinase_cat_dom"/>
</dbReference>
<dbReference type="OrthoDB" id="9786026at2"/>
<keyword evidence="9" id="KW-0594">Phospholipid biosynthesis</keyword>
<feature type="domain" description="DAGKc" evidence="11">
    <location>
        <begin position="1"/>
        <end position="134"/>
    </location>
</feature>
<keyword evidence="10" id="KW-1208">Phospholipid metabolism</keyword>
<dbReference type="InterPro" id="IPR045540">
    <property type="entry name" value="YegS/DAGK_C"/>
</dbReference>
<evidence type="ECO:0000313" key="12">
    <source>
        <dbReference type="EMBL" id="OYD58259.1"/>
    </source>
</evidence>
<gene>
    <name evidence="12" type="ORF">CGZ90_10280</name>
</gene>
<keyword evidence="7" id="KW-0067">ATP-binding</keyword>
<evidence type="ECO:0000256" key="7">
    <source>
        <dbReference type="ARBA" id="ARBA00022840"/>
    </source>
</evidence>
<dbReference type="PROSITE" id="PS50146">
    <property type="entry name" value="DAGK"/>
    <property type="match status" value="1"/>
</dbReference>
<evidence type="ECO:0000256" key="4">
    <source>
        <dbReference type="ARBA" id="ARBA00022679"/>
    </source>
</evidence>
<dbReference type="AlphaFoldDB" id="A0A235FAQ2"/>
<dbReference type="Pfam" id="PF19279">
    <property type="entry name" value="YegS_C"/>
    <property type="match status" value="1"/>
</dbReference>
<comment type="similarity">
    <text evidence="2">Belongs to the diacylglycerol/lipid kinase family.</text>
</comment>
<evidence type="ECO:0000313" key="13">
    <source>
        <dbReference type="Proteomes" id="UP000215059"/>
    </source>
</evidence>
<dbReference type="RefSeq" id="WP_094252400.1">
    <property type="nucleotide sequence ID" value="NZ_JBHLXL010000001.1"/>
</dbReference>
<dbReference type="GO" id="GO:0005524">
    <property type="term" value="F:ATP binding"/>
    <property type="evidence" value="ECO:0007669"/>
    <property type="project" value="UniProtKB-KW"/>
</dbReference>
<dbReference type="NCBIfam" id="TIGR00147">
    <property type="entry name" value="YegS/Rv2252/BmrU family lipid kinase"/>
    <property type="match status" value="1"/>
</dbReference>
<organism evidence="12 13">
    <name type="scientific">Fictibacillus aquaticus</name>
    <dbReference type="NCBI Taxonomy" id="2021314"/>
    <lineage>
        <taxon>Bacteria</taxon>
        <taxon>Bacillati</taxon>
        <taxon>Bacillota</taxon>
        <taxon>Bacilli</taxon>
        <taxon>Bacillales</taxon>
        <taxon>Fictibacillaceae</taxon>
        <taxon>Fictibacillus</taxon>
    </lineage>
</organism>
<evidence type="ECO:0000256" key="9">
    <source>
        <dbReference type="ARBA" id="ARBA00023209"/>
    </source>
</evidence>
<comment type="cofactor">
    <cofactor evidence="1">
        <name>Mg(2+)</name>
        <dbReference type="ChEBI" id="CHEBI:18420"/>
    </cofactor>
</comment>
<accession>A0A235FAQ2</accession>
<evidence type="ECO:0000256" key="1">
    <source>
        <dbReference type="ARBA" id="ARBA00001946"/>
    </source>
</evidence>
<comment type="caution">
    <text evidence="12">The sequence shown here is derived from an EMBL/GenBank/DDBJ whole genome shotgun (WGS) entry which is preliminary data.</text>
</comment>